<dbReference type="FunFam" id="3.30.200.20:FF:000212">
    <property type="entry name" value="Proline-rich receptor-like protein kinase PERK8"/>
    <property type="match status" value="1"/>
</dbReference>
<feature type="compositionally biased region" description="Pro residues" evidence="14">
    <location>
        <begin position="93"/>
        <end position="118"/>
    </location>
</feature>
<keyword evidence="5" id="KW-0808">Transferase</keyword>
<keyword evidence="6 15" id="KW-0812">Transmembrane</keyword>
<evidence type="ECO:0000256" key="7">
    <source>
        <dbReference type="ARBA" id="ARBA00022741"/>
    </source>
</evidence>
<dbReference type="InterPro" id="IPR008271">
    <property type="entry name" value="Ser/Thr_kinase_AS"/>
</dbReference>
<keyword evidence="3" id="KW-1003">Cell membrane</keyword>
<evidence type="ECO:0000256" key="8">
    <source>
        <dbReference type="ARBA" id="ARBA00022777"/>
    </source>
</evidence>
<comment type="subcellular location">
    <subcellularLocation>
        <location evidence="1">Cell membrane</location>
        <topology evidence="1">Single-pass membrane protein</topology>
    </subcellularLocation>
</comment>
<name>A0AAQ3QJK3_9LILI</name>
<dbReference type="Gene3D" id="1.10.510.10">
    <property type="entry name" value="Transferase(Phosphotransferase) domain 1"/>
    <property type="match status" value="1"/>
</dbReference>
<dbReference type="EMBL" id="CP136895">
    <property type="protein sequence ID" value="WOL11758.1"/>
    <property type="molecule type" value="Genomic_DNA"/>
</dbReference>
<evidence type="ECO:0000313" key="17">
    <source>
        <dbReference type="EMBL" id="WOL11758.1"/>
    </source>
</evidence>
<organism evidence="17 18">
    <name type="scientific">Canna indica</name>
    <name type="common">Indian-shot</name>
    <dbReference type="NCBI Taxonomy" id="4628"/>
    <lineage>
        <taxon>Eukaryota</taxon>
        <taxon>Viridiplantae</taxon>
        <taxon>Streptophyta</taxon>
        <taxon>Embryophyta</taxon>
        <taxon>Tracheophyta</taxon>
        <taxon>Spermatophyta</taxon>
        <taxon>Magnoliopsida</taxon>
        <taxon>Liliopsida</taxon>
        <taxon>Zingiberales</taxon>
        <taxon>Cannaceae</taxon>
        <taxon>Canna</taxon>
    </lineage>
</organism>
<dbReference type="InterPro" id="IPR011009">
    <property type="entry name" value="Kinase-like_dom_sf"/>
</dbReference>
<reference evidence="17 18" key="1">
    <citation type="submission" date="2023-10" db="EMBL/GenBank/DDBJ databases">
        <title>Chromosome-scale genome assembly provides insights into flower coloration mechanisms of Canna indica.</title>
        <authorList>
            <person name="Li C."/>
        </authorList>
    </citation>
    <scope>NUCLEOTIDE SEQUENCE [LARGE SCALE GENOMIC DNA]</scope>
    <source>
        <tissue evidence="17">Flower</tissue>
    </source>
</reference>
<keyword evidence="11 15" id="KW-0472">Membrane</keyword>
<evidence type="ECO:0000256" key="1">
    <source>
        <dbReference type="ARBA" id="ARBA00004162"/>
    </source>
</evidence>
<dbReference type="Proteomes" id="UP001327560">
    <property type="component" value="Chromosome 6"/>
</dbReference>
<keyword evidence="7" id="KW-0547">Nucleotide-binding</keyword>
<dbReference type="EC" id="2.7.11.1" evidence="2"/>
<protein>
    <recommendedName>
        <fullName evidence="2">non-specific serine/threonine protein kinase</fullName>
        <ecNumber evidence="2">2.7.11.1</ecNumber>
    </recommendedName>
</protein>
<dbReference type="GO" id="GO:0004674">
    <property type="term" value="F:protein serine/threonine kinase activity"/>
    <property type="evidence" value="ECO:0007669"/>
    <property type="project" value="UniProtKB-KW"/>
</dbReference>
<dbReference type="PROSITE" id="PS00108">
    <property type="entry name" value="PROTEIN_KINASE_ST"/>
    <property type="match status" value="1"/>
</dbReference>
<keyword evidence="8" id="KW-0418">Kinase</keyword>
<feature type="compositionally biased region" description="Low complexity" evidence="14">
    <location>
        <begin position="82"/>
        <end position="92"/>
    </location>
</feature>
<dbReference type="PROSITE" id="PS50011">
    <property type="entry name" value="PROTEIN_KINASE_DOM"/>
    <property type="match status" value="1"/>
</dbReference>
<proteinExistence type="predicted"/>
<feature type="compositionally biased region" description="Pro residues" evidence="14">
    <location>
        <begin position="48"/>
        <end position="68"/>
    </location>
</feature>
<keyword evidence="10 15" id="KW-1133">Transmembrane helix</keyword>
<evidence type="ECO:0000256" key="15">
    <source>
        <dbReference type="SAM" id="Phobius"/>
    </source>
</evidence>
<keyword evidence="9" id="KW-0067">ATP-binding</keyword>
<comment type="catalytic activity">
    <reaction evidence="12">
        <text>L-threonyl-[protein] + ATP = O-phospho-L-threonyl-[protein] + ADP + H(+)</text>
        <dbReference type="Rhea" id="RHEA:46608"/>
        <dbReference type="Rhea" id="RHEA-COMP:11060"/>
        <dbReference type="Rhea" id="RHEA-COMP:11605"/>
        <dbReference type="ChEBI" id="CHEBI:15378"/>
        <dbReference type="ChEBI" id="CHEBI:30013"/>
        <dbReference type="ChEBI" id="CHEBI:30616"/>
        <dbReference type="ChEBI" id="CHEBI:61977"/>
        <dbReference type="ChEBI" id="CHEBI:456216"/>
        <dbReference type="EC" id="2.7.11.1"/>
    </reaction>
</comment>
<evidence type="ECO:0000259" key="16">
    <source>
        <dbReference type="PROSITE" id="PS50011"/>
    </source>
</evidence>
<dbReference type="Gene3D" id="3.30.200.20">
    <property type="entry name" value="Phosphorylase Kinase, domain 1"/>
    <property type="match status" value="1"/>
</dbReference>
<evidence type="ECO:0000256" key="5">
    <source>
        <dbReference type="ARBA" id="ARBA00022679"/>
    </source>
</evidence>
<evidence type="ECO:0000256" key="4">
    <source>
        <dbReference type="ARBA" id="ARBA00022527"/>
    </source>
</evidence>
<comment type="catalytic activity">
    <reaction evidence="13">
        <text>L-seryl-[protein] + ATP = O-phospho-L-seryl-[protein] + ADP + H(+)</text>
        <dbReference type="Rhea" id="RHEA:17989"/>
        <dbReference type="Rhea" id="RHEA-COMP:9863"/>
        <dbReference type="Rhea" id="RHEA-COMP:11604"/>
        <dbReference type="ChEBI" id="CHEBI:15378"/>
        <dbReference type="ChEBI" id="CHEBI:29999"/>
        <dbReference type="ChEBI" id="CHEBI:30616"/>
        <dbReference type="ChEBI" id="CHEBI:83421"/>
        <dbReference type="ChEBI" id="CHEBI:456216"/>
        <dbReference type="EC" id="2.7.11.1"/>
    </reaction>
</comment>
<feature type="compositionally biased region" description="Pro residues" evidence="14">
    <location>
        <begin position="127"/>
        <end position="183"/>
    </location>
</feature>
<keyword evidence="4" id="KW-0723">Serine/threonine-protein kinase</keyword>
<dbReference type="InterPro" id="IPR000719">
    <property type="entry name" value="Prot_kinase_dom"/>
</dbReference>
<evidence type="ECO:0000313" key="18">
    <source>
        <dbReference type="Proteomes" id="UP001327560"/>
    </source>
</evidence>
<keyword evidence="18" id="KW-1185">Reference proteome</keyword>
<dbReference type="SUPFAM" id="SSF56112">
    <property type="entry name" value="Protein kinase-like (PK-like)"/>
    <property type="match status" value="1"/>
</dbReference>
<feature type="transmembrane region" description="Helical" evidence="15">
    <location>
        <begin position="240"/>
        <end position="263"/>
    </location>
</feature>
<dbReference type="SMART" id="SM00220">
    <property type="entry name" value="S_TKc"/>
    <property type="match status" value="1"/>
</dbReference>
<dbReference type="Pfam" id="PF07714">
    <property type="entry name" value="PK_Tyr_Ser-Thr"/>
    <property type="match status" value="1"/>
</dbReference>
<dbReference type="PANTHER" id="PTHR47982">
    <property type="entry name" value="PROLINE-RICH RECEPTOR-LIKE PROTEIN KINASE PERK4"/>
    <property type="match status" value="1"/>
</dbReference>
<dbReference type="PANTHER" id="PTHR47982:SF32">
    <property type="entry name" value="NON-SPECIFIC SERINE_THREONINE PROTEIN KINASE"/>
    <property type="match status" value="1"/>
</dbReference>
<sequence length="656" mass="70316">MVKRSNMAVLHYSSPPLPTCNSSPLSHLSDSYNASQPSSPPLSNADSPLPPSPPPPPMSSSPVQPPASQPQSFIVDAYSPAPETSSPPSLNNSPPPESSPPPIPILPPTPPSAAPPLASPLSQMLPSAPPPAAIPPLSPVYYRSPPPPPAPPQYVPPSSSPQPSPTLPLAPPPKNISYSPPPSIHNSTSPVSSPLPHKSRPSLPLAAPVKPNTPTSSNSTGSAHPRSGSPKSSMATAGTVATVAVVAGLVMLTFVGAAVWLVTKKKKSIGPIMASSVSSHASESFHARSPSHPLVRHGLAGSYRFPYSTSDLGLGHTKLWFTLEELSIITNNFSTQNLLGEGGCASVYKGCLRDGREVAVKQLKIGGTQGEREFKAEVETISRVHHRHLVSLVGYCVSGNERLLVYDYVPNRTLYYHLHGKGRPIMEWTIRVQVASGTARGIAYLHEDCHPQIIHRDIKSSNILLDYNFEAQVSDFGLARSAMDSNTHETTQVMGTFGYLAPEYATSGKLTYKSDVYSFGVVLLELITGRKPVDASQPLGDESLVEWARPLLFKALENGDFGSLPDPRLEGNFHKDEMFCMIEIAAACIRHSSTMRPRMGQVVRALEGLNDLDINNGVRPGQSEIFSSSPGSEEIRMFQRMGFASQENSSDYSRVS</sequence>
<dbReference type="GO" id="GO:0005886">
    <property type="term" value="C:plasma membrane"/>
    <property type="evidence" value="ECO:0007669"/>
    <property type="project" value="UniProtKB-SubCell"/>
</dbReference>
<gene>
    <name evidence="17" type="ORF">Cni_G20522</name>
</gene>
<feature type="compositionally biased region" description="Polar residues" evidence="14">
    <location>
        <begin position="19"/>
        <end position="36"/>
    </location>
</feature>
<dbReference type="CDD" id="cd14066">
    <property type="entry name" value="STKc_IRAK"/>
    <property type="match status" value="1"/>
</dbReference>
<dbReference type="FunFam" id="1.10.510.10:FF:000173">
    <property type="entry name" value="proline-rich receptor-like protein kinase PERK8"/>
    <property type="match status" value="1"/>
</dbReference>
<dbReference type="InterPro" id="IPR001245">
    <property type="entry name" value="Ser-Thr/Tyr_kinase_cat_dom"/>
</dbReference>
<evidence type="ECO:0000256" key="10">
    <source>
        <dbReference type="ARBA" id="ARBA00022989"/>
    </source>
</evidence>
<feature type="domain" description="Protein kinase" evidence="16">
    <location>
        <begin position="333"/>
        <end position="609"/>
    </location>
</feature>
<dbReference type="AlphaFoldDB" id="A0AAQ3QJK3"/>
<feature type="region of interest" description="Disordered" evidence="14">
    <location>
        <begin position="1"/>
        <end position="234"/>
    </location>
</feature>
<evidence type="ECO:0000256" key="3">
    <source>
        <dbReference type="ARBA" id="ARBA00022475"/>
    </source>
</evidence>
<evidence type="ECO:0000256" key="9">
    <source>
        <dbReference type="ARBA" id="ARBA00022840"/>
    </source>
</evidence>
<evidence type="ECO:0000256" key="14">
    <source>
        <dbReference type="SAM" id="MobiDB-lite"/>
    </source>
</evidence>
<evidence type="ECO:0000256" key="12">
    <source>
        <dbReference type="ARBA" id="ARBA00047899"/>
    </source>
</evidence>
<evidence type="ECO:0000256" key="13">
    <source>
        <dbReference type="ARBA" id="ARBA00048679"/>
    </source>
</evidence>
<dbReference type="GO" id="GO:0005524">
    <property type="term" value="F:ATP binding"/>
    <property type="evidence" value="ECO:0007669"/>
    <property type="project" value="UniProtKB-KW"/>
</dbReference>
<evidence type="ECO:0000256" key="11">
    <source>
        <dbReference type="ARBA" id="ARBA00023136"/>
    </source>
</evidence>
<evidence type="ECO:0000256" key="2">
    <source>
        <dbReference type="ARBA" id="ARBA00012513"/>
    </source>
</evidence>
<accession>A0AAQ3QJK3</accession>
<dbReference type="InterPro" id="IPR047117">
    <property type="entry name" value="PERK1-13-like"/>
</dbReference>
<evidence type="ECO:0000256" key="6">
    <source>
        <dbReference type="ARBA" id="ARBA00022692"/>
    </source>
</evidence>